<keyword evidence="1" id="KW-1133">Transmembrane helix</keyword>
<feature type="transmembrane region" description="Helical" evidence="1">
    <location>
        <begin position="142"/>
        <end position="164"/>
    </location>
</feature>
<protein>
    <submittedName>
        <fullName evidence="3">Diguanylate cyclase (GGDEF)-like protein</fullName>
    </submittedName>
</protein>
<dbReference type="EMBL" id="JBEPMX010000001">
    <property type="protein sequence ID" value="MET3682278.1"/>
    <property type="molecule type" value="Genomic_DNA"/>
</dbReference>
<feature type="transmembrane region" description="Helical" evidence="1">
    <location>
        <begin position="74"/>
        <end position="93"/>
    </location>
</feature>
<dbReference type="SMART" id="SM00267">
    <property type="entry name" value="GGDEF"/>
    <property type="match status" value="1"/>
</dbReference>
<dbReference type="RefSeq" id="WP_354218781.1">
    <property type="nucleotide sequence ID" value="NZ_JBEPMX010000001.1"/>
</dbReference>
<dbReference type="PANTHER" id="PTHR45138:SF9">
    <property type="entry name" value="DIGUANYLATE CYCLASE DGCM-RELATED"/>
    <property type="match status" value="1"/>
</dbReference>
<dbReference type="InterPro" id="IPR050469">
    <property type="entry name" value="Diguanylate_Cyclase"/>
</dbReference>
<dbReference type="Gene3D" id="3.30.70.270">
    <property type="match status" value="1"/>
</dbReference>
<proteinExistence type="predicted"/>
<dbReference type="InterPro" id="IPR043128">
    <property type="entry name" value="Rev_trsase/Diguanyl_cyclase"/>
</dbReference>
<evidence type="ECO:0000313" key="3">
    <source>
        <dbReference type="EMBL" id="MET3682278.1"/>
    </source>
</evidence>
<name>A0ABV2KRR5_9BACI</name>
<feature type="transmembrane region" description="Helical" evidence="1">
    <location>
        <begin position="105"/>
        <end position="135"/>
    </location>
</feature>
<accession>A0ABV2KRR5</accession>
<dbReference type="PROSITE" id="PS50887">
    <property type="entry name" value="GGDEF"/>
    <property type="match status" value="1"/>
</dbReference>
<dbReference type="InterPro" id="IPR029787">
    <property type="entry name" value="Nucleotide_cyclase"/>
</dbReference>
<evidence type="ECO:0000259" key="2">
    <source>
        <dbReference type="PROSITE" id="PS50887"/>
    </source>
</evidence>
<dbReference type="Proteomes" id="UP001549167">
    <property type="component" value="Unassembled WGS sequence"/>
</dbReference>
<comment type="caution">
    <text evidence="3">The sequence shown here is derived from an EMBL/GenBank/DDBJ whole genome shotgun (WGS) entry which is preliminary data.</text>
</comment>
<dbReference type="SUPFAM" id="SSF55073">
    <property type="entry name" value="Nucleotide cyclase"/>
    <property type="match status" value="1"/>
</dbReference>
<evidence type="ECO:0000256" key="1">
    <source>
        <dbReference type="SAM" id="Phobius"/>
    </source>
</evidence>
<gene>
    <name evidence="3" type="ORF">ABID56_000357</name>
</gene>
<organism evidence="3 4">
    <name type="scientific">Alkalibacillus flavidus</name>
    <dbReference type="NCBI Taxonomy" id="546021"/>
    <lineage>
        <taxon>Bacteria</taxon>
        <taxon>Bacillati</taxon>
        <taxon>Bacillota</taxon>
        <taxon>Bacilli</taxon>
        <taxon>Bacillales</taxon>
        <taxon>Bacillaceae</taxon>
        <taxon>Alkalibacillus</taxon>
    </lineage>
</organism>
<keyword evidence="4" id="KW-1185">Reference proteome</keyword>
<dbReference type="NCBIfam" id="TIGR00254">
    <property type="entry name" value="GGDEF"/>
    <property type="match status" value="1"/>
</dbReference>
<dbReference type="Pfam" id="PF00990">
    <property type="entry name" value="GGDEF"/>
    <property type="match status" value="1"/>
</dbReference>
<feature type="transmembrane region" description="Helical" evidence="1">
    <location>
        <begin position="12"/>
        <end position="31"/>
    </location>
</feature>
<dbReference type="PANTHER" id="PTHR45138">
    <property type="entry name" value="REGULATORY COMPONENTS OF SENSORY TRANSDUCTION SYSTEM"/>
    <property type="match status" value="1"/>
</dbReference>
<keyword evidence="1" id="KW-0812">Transmembrane</keyword>
<feature type="transmembrane region" description="Helical" evidence="1">
    <location>
        <begin position="43"/>
        <end position="62"/>
    </location>
</feature>
<feature type="domain" description="GGDEF" evidence="2">
    <location>
        <begin position="211"/>
        <end position="345"/>
    </location>
</feature>
<dbReference type="InterPro" id="IPR000160">
    <property type="entry name" value="GGDEF_dom"/>
</dbReference>
<evidence type="ECO:0000313" key="4">
    <source>
        <dbReference type="Proteomes" id="UP001549167"/>
    </source>
</evidence>
<keyword evidence="1" id="KW-0472">Membrane</keyword>
<dbReference type="CDD" id="cd01949">
    <property type="entry name" value="GGDEF"/>
    <property type="match status" value="1"/>
</dbReference>
<sequence>MFNKKDEHIEHVFAFARWLIIVGLIIIYMMTFDEISLIVNGTIFWSIVGVVTAYSFITHVSLKWLPTYSKAKRIMMQVGLSLDLLFYLTIMLITASEPHLLSPLLFIWLLHITLIWTVKVSMAMTVVAMAAYAYVVFDSQGLNAFSTLSFLVQMIFIFLIGMLASSMTIRKEAGSIDHIDYKEEAMKDYVSGLYNHRTFQNTLMKFVQQRKPLTVIKLNIDHFQSLNDRYGYEWGDRVLAIIGSTLDFWIEPQDGYSFRYNGDEFIIILFNQNRSHIEQQIEKWNNYIHEHVQMLEPLKGEQVTVSYGVATLMERDDRNELLRRVDRCVQQAKATGRHRAVFDESFQLETNKGR</sequence>
<reference evidence="3 4" key="1">
    <citation type="submission" date="2024-06" db="EMBL/GenBank/DDBJ databases">
        <title>Genomic Encyclopedia of Type Strains, Phase IV (KMG-IV): sequencing the most valuable type-strain genomes for metagenomic binning, comparative biology and taxonomic classification.</title>
        <authorList>
            <person name="Goeker M."/>
        </authorList>
    </citation>
    <scope>NUCLEOTIDE SEQUENCE [LARGE SCALE GENOMIC DNA]</scope>
    <source>
        <strain evidence="3 4">DSM 23520</strain>
    </source>
</reference>